<reference evidence="1" key="2">
    <citation type="journal article" date="2015" name="Data Brief">
        <title>Shoot transcriptome of the giant reed, Arundo donax.</title>
        <authorList>
            <person name="Barrero R.A."/>
            <person name="Guerrero F.D."/>
            <person name="Moolhuijzen P."/>
            <person name="Goolsby J.A."/>
            <person name="Tidwell J."/>
            <person name="Bellgard S.E."/>
            <person name="Bellgard M.I."/>
        </authorList>
    </citation>
    <scope>NUCLEOTIDE SEQUENCE</scope>
    <source>
        <tissue evidence="1">Shoot tissue taken approximately 20 cm above the soil surface</tissue>
    </source>
</reference>
<evidence type="ECO:0000313" key="1">
    <source>
        <dbReference type="EMBL" id="JAE23254.1"/>
    </source>
</evidence>
<dbReference type="EMBL" id="GBRH01174642">
    <property type="protein sequence ID" value="JAE23254.1"/>
    <property type="molecule type" value="Transcribed_RNA"/>
</dbReference>
<name>A0A0A9GIL3_ARUDO</name>
<proteinExistence type="predicted"/>
<sequence length="31" mass="3562">MTCADEQHSSYKQFLSQQNFHLGDHKPSISP</sequence>
<dbReference type="AlphaFoldDB" id="A0A0A9GIL3"/>
<accession>A0A0A9GIL3</accession>
<protein>
    <submittedName>
        <fullName evidence="1">Uncharacterized protein</fullName>
    </submittedName>
</protein>
<reference evidence="1" key="1">
    <citation type="submission" date="2014-09" db="EMBL/GenBank/DDBJ databases">
        <authorList>
            <person name="Magalhaes I.L.F."/>
            <person name="Oliveira U."/>
            <person name="Santos F.R."/>
            <person name="Vidigal T.H.D.A."/>
            <person name="Brescovit A.D."/>
            <person name="Santos A.J."/>
        </authorList>
    </citation>
    <scope>NUCLEOTIDE SEQUENCE</scope>
    <source>
        <tissue evidence="1">Shoot tissue taken approximately 20 cm above the soil surface</tissue>
    </source>
</reference>
<organism evidence="1">
    <name type="scientific">Arundo donax</name>
    <name type="common">Giant reed</name>
    <name type="synonym">Donax arundinaceus</name>
    <dbReference type="NCBI Taxonomy" id="35708"/>
    <lineage>
        <taxon>Eukaryota</taxon>
        <taxon>Viridiplantae</taxon>
        <taxon>Streptophyta</taxon>
        <taxon>Embryophyta</taxon>
        <taxon>Tracheophyta</taxon>
        <taxon>Spermatophyta</taxon>
        <taxon>Magnoliopsida</taxon>
        <taxon>Liliopsida</taxon>
        <taxon>Poales</taxon>
        <taxon>Poaceae</taxon>
        <taxon>PACMAD clade</taxon>
        <taxon>Arundinoideae</taxon>
        <taxon>Arundineae</taxon>
        <taxon>Arundo</taxon>
    </lineage>
</organism>